<protein>
    <submittedName>
        <fullName evidence="4">Glycoside hydrolase family 99-like domain-containing protein</fullName>
    </submittedName>
    <submittedName>
        <fullName evidence="3">Glycosyltransferase WbsX</fullName>
    </submittedName>
</protein>
<dbReference type="OrthoDB" id="9815339at2"/>
<name>A0A023WZC9_RUBRA</name>
<dbReference type="HOGENOM" id="CLU_038570_0_0_11"/>
<dbReference type="Proteomes" id="UP001281130">
    <property type="component" value="Unassembled WGS sequence"/>
</dbReference>
<dbReference type="Pfam" id="PF14307">
    <property type="entry name" value="Glyco_tran_WbsX"/>
    <property type="match status" value="1"/>
</dbReference>
<dbReference type="GO" id="GO:0016787">
    <property type="term" value="F:hydrolase activity"/>
    <property type="evidence" value="ECO:0007669"/>
    <property type="project" value="UniProtKB-KW"/>
</dbReference>
<evidence type="ECO:0000256" key="2">
    <source>
        <dbReference type="SAM" id="MobiDB-lite"/>
    </source>
</evidence>
<evidence type="ECO:0000313" key="5">
    <source>
        <dbReference type="Proteomes" id="UP000025229"/>
    </source>
</evidence>
<sequence length="527" mass="61804">MSERSATNSPGDASPEAAPKLLAFYLPQFHPIPENDRWWGKGYTEWTNVANAKPLFPGHYQPHLPADLGFYDLRLPEARKAQADLARSYGIHGFCYYHYWFNGRRLLERPFEEVLESGEPDFPFCLAWANHTWTWKRDHDLQGRLIEQEYSEKDDREHIRWLLGAFRDKRYIRVEGRPLILIYSVPELPDPSRTFSIWREECEAAGEKPPYVVKMDTFGNFRPPKDFACDASSEFWPHSMERMAERLEDSHKAFRENRIYDYRELALAQLERLRGFRKRFTRFPCVIPSWDNTARWKATGAMILYHSTPEVYRRWLSEVIRWTAENLEPEKRFIFLNAWNEWGEGTHLEPDLKHGRAYLEATREALAENGFQVPESGPTGEAEASPASPEARYERLLQKYDALQAQLARYGDEEEYSPLLLRSEARYAQLLKRNERLMEELRQARRRNEDLRLHLERFADSRRSGGTLASLRSRSRSGTANARRGTGLLASLKQRNERLATPLIRAVESVRLGGPRVVVERLRRLFR</sequence>
<reference evidence="3 5" key="1">
    <citation type="submission" date="2014-03" db="EMBL/GenBank/DDBJ databases">
        <title>Complete genome sequence of the Radio-Resistant Rubrobacter radiotolerans RSPS-4.</title>
        <authorList>
            <person name="Egas C.C."/>
            <person name="Barroso C.C."/>
            <person name="Froufe H.J.C."/>
            <person name="Pacheco J.J."/>
            <person name="Albuquerque L.L."/>
            <person name="da Costa M.M.S."/>
        </authorList>
    </citation>
    <scope>NUCLEOTIDE SEQUENCE [LARGE SCALE GENOMIC DNA]</scope>
    <source>
        <strain evidence="3 5">RSPS-4</strain>
    </source>
</reference>
<feature type="region of interest" description="Disordered" evidence="2">
    <location>
        <begin position="466"/>
        <end position="488"/>
    </location>
</feature>
<dbReference type="EMBL" id="JAWXXX010000001">
    <property type="protein sequence ID" value="MDX5892859.1"/>
    <property type="molecule type" value="Genomic_DNA"/>
</dbReference>
<keyword evidence="5" id="KW-1185">Reference proteome</keyword>
<dbReference type="RefSeq" id="WP_084263588.1">
    <property type="nucleotide sequence ID" value="NZ_CP007514.1"/>
</dbReference>
<dbReference type="PANTHER" id="PTHR41244">
    <property type="entry name" value="RHAMNAN SYNTHESIS F"/>
    <property type="match status" value="1"/>
</dbReference>
<keyword evidence="4" id="KW-0378">Hydrolase</keyword>
<dbReference type="AlphaFoldDB" id="A0A023WZC9"/>
<dbReference type="eggNOG" id="COG0457">
    <property type="taxonomic scope" value="Bacteria"/>
</dbReference>
<keyword evidence="3" id="KW-0808">Transferase</keyword>
<dbReference type="InterPro" id="IPR032719">
    <property type="entry name" value="WbsX"/>
</dbReference>
<dbReference type="STRING" id="42256.RradSPS_0165"/>
<evidence type="ECO:0000313" key="4">
    <source>
        <dbReference type="EMBL" id="MDX5892859.1"/>
    </source>
</evidence>
<dbReference type="PATRIC" id="fig|42256.3.peg.167"/>
<organism evidence="3 5">
    <name type="scientific">Rubrobacter radiotolerans</name>
    <name type="common">Arthrobacter radiotolerans</name>
    <dbReference type="NCBI Taxonomy" id="42256"/>
    <lineage>
        <taxon>Bacteria</taxon>
        <taxon>Bacillati</taxon>
        <taxon>Actinomycetota</taxon>
        <taxon>Rubrobacteria</taxon>
        <taxon>Rubrobacterales</taxon>
        <taxon>Rubrobacteraceae</taxon>
        <taxon>Rubrobacter</taxon>
    </lineage>
</organism>
<feature type="coiled-coil region" evidence="1">
    <location>
        <begin position="393"/>
        <end position="461"/>
    </location>
</feature>
<dbReference type="EMBL" id="CP007514">
    <property type="protein sequence ID" value="AHY45448.1"/>
    <property type="molecule type" value="Genomic_DNA"/>
</dbReference>
<dbReference type="KEGG" id="rrd:RradSPS_0165"/>
<evidence type="ECO:0000256" key="1">
    <source>
        <dbReference type="SAM" id="Coils"/>
    </source>
</evidence>
<dbReference type="CDD" id="cd11579">
    <property type="entry name" value="Glyco_tran_WbsX"/>
    <property type="match status" value="1"/>
</dbReference>
<evidence type="ECO:0000313" key="3">
    <source>
        <dbReference type="EMBL" id="AHY45448.1"/>
    </source>
</evidence>
<dbReference type="PANTHER" id="PTHR41244:SF1">
    <property type="entry name" value="GLYCOSYLTRANSFERASE"/>
    <property type="match status" value="1"/>
</dbReference>
<gene>
    <name evidence="3" type="ORF">RradSPS_0165</name>
    <name evidence="4" type="ORF">SIL72_02340</name>
</gene>
<proteinExistence type="predicted"/>
<feature type="compositionally biased region" description="Polar residues" evidence="2">
    <location>
        <begin position="470"/>
        <end position="480"/>
    </location>
</feature>
<dbReference type="Gene3D" id="3.20.20.80">
    <property type="entry name" value="Glycosidases"/>
    <property type="match status" value="1"/>
</dbReference>
<dbReference type="GO" id="GO:0016740">
    <property type="term" value="F:transferase activity"/>
    <property type="evidence" value="ECO:0007669"/>
    <property type="project" value="UniProtKB-KW"/>
</dbReference>
<dbReference type="Proteomes" id="UP000025229">
    <property type="component" value="Chromosome"/>
</dbReference>
<keyword evidence="1" id="KW-0175">Coiled coil</keyword>
<accession>A0A023WZC9</accession>
<reference evidence="4" key="2">
    <citation type="submission" date="2023-11" db="EMBL/GenBank/DDBJ databases">
        <title>MicrobeMod: A computational toolkit for identifying prokaryotic methylation and restriction-modification with nanopore sequencing.</title>
        <authorList>
            <person name="Crits-Christoph A."/>
            <person name="Kang S.C."/>
            <person name="Lee H."/>
            <person name="Ostrov N."/>
        </authorList>
    </citation>
    <scope>NUCLEOTIDE SEQUENCE</scope>
    <source>
        <strain evidence="4">ATCC 51242</strain>
    </source>
</reference>